<dbReference type="EMBL" id="CP118615">
    <property type="protein sequence ID" value="WDZ86062.1"/>
    <property type="molecule type" value="Genomic_DNA"/>
</dbReference>
<proteinExistence type="predicted"/>
<dbReference type="PANTHER" id="PTHR18866:SF33">
    <property type="entry name" value="METHYLCROTONOYL-COA CARBOXYLASE SUBUNIT ALPHA, MITOCHONDRIAL-RELATED"/>
    <property type="match status" value="1"/>
</dbReference>
<evidence type="ECO:0000313" key="10">
    <source>
        <dbReference type="Proteomes" id="UP001219605"/>
    </source>
</evidence>
<keyword evidence="3 6" id="KW-0547">Nucleotide-binding</keyword>
<gene>
    <name evidence="9" type="ORF">PVK37_06450</name>
</gene>
<dbReference type="SUPFAM" id="SSF52440">
    <property type="entry name" value="PreATP-grasp domain"/>
    <property type="match status" value="1"/>
</dbReference>
<dbReference type="Proteomes" id="UP001219605">
    <property type="component" value="Chromosome"/>
</dbReference>
<evidence type="ECO:0000256" key="6">
    <source>
        <dbReference type="PROSITE-ProRule" id="PRU00409"/>
    </source>
</evidence>
<dbReference type="SUPFAM" id="SSF51246">
    <property type="entry name" value="Rudiment single hybrid motif"/>
    <property type="match status" value="1"/>
</dbReference>
<organism evidence="9 10">
    <name type="scientific">Micromonospora cathayae</name>
    <dbReference type="NCBI Taxonomy" id="3028804"/>
    <lineage>
        <taxon>Bacteria</taxon>
        <taxon>Bacillati</taxon>
        <taxon>Actinomycetota</taxon>
        <taxon>Actinomycetes</taxon>
        <taxon>Micromonosporales</taxon>
        <taxon>Micromonosporaceae</taxon>
        <taxon>Micromonospora</taxon>
    </lineage>
</organism>
<dbReference type="PROSITE" id="PS00866">
    <property type="entry name" value="CPSASE_1"/>
    <property type="match status" value="1"/>
</dbReference>
<dbReference type="InterPro" id="IPR050856">
    <property type="entry name" value="Biotin_carboxylase_complex"/>
</dbReference>
<accession>A0ABY7ZSQ2</accession>
<dbReference type="RefSeq" id="WP_275032839.1">
    <property type="nucleotide sequence ID" value="NZ_CP118615.1"/>
</dbReference>
<evidence type="ECO:0000256" key="1">
    <source>
        <dbReference type="ARBA" id="ARBA00013263"/>
    </source>
</evidence>
<dbReference type="SUPFAM" id="SSF56059">
    <property type="entry name" value="Glutathione synthetase ATP-binding domain-like"/>
    <property type="match status" value="1"/>
</dbReference>
<dbReference type="PROSITE" id="PS00867">
    <property type="entry name" value="CPSASE_2"/>
    <property type="match status" value="1"/>
</dbReference>
<evidence type="ECO:0000256" key="5">
    <source>
        <dbReference type="ARBA" id="ARBA00023267"/>
    </source>
</evidence>
<reference evidence="9 10" key="1">
    <citation type="submission" date="2023-02" db="EMBL/GenBank/DDBJ databases">
        <authorList>
            <person name="Mo P."/>
        </authorList>
    </citation>
    <scope>NUCLEOTIDE SEQUENCE [LARGE SCALE GENOMIC DNA]</scope>
    <source>
        <strain evidence="9 10">HUAS 3</strain>
    </source>
</reference>
<dbReference type="PANTHER" id="PTHR18866">
    <property type="entry name" value="CARBOXYLASE:PYRUVATE/ACETYL-COA/PROPIONYL-COA CARBOXYLASE"/>
    <property type="match status" value="1"/>
</dbReference>
<keyword evidence="10" id="KW-1185">Reference proteome</keyword>
<feature type="domain" description="ATP-grasp" evidence="7">
    <location>
        <begin position="120"/>
        <end position="328"/>
    </location>
</feature>
<dbReference type="InterPro" id="IPR011054">
    <property type="entry name" value="Rudment_hybrid_motif"/>
</dbReference>
<dbReference type="PROSITE" id="PS50975">
    <property type="entry name" value="ATP_GRASP"/>
    <property type="match status" value="1"/>
</dbReference>
<dbReference type="Pfam" id="PF02786">
    <property type="entry name" value="CPSase_L_D2"/>
    <property type="match status" value="1"/>
</dbReference>
<evidence type="ECO:0000256" key="4">
    <source>
        <dbReference type="ARBA" id="ARBA00022840"/>
    </source>
</evidence>
<dbReference type="InterPro" id="IPR005479">
    <property type="entry name" value="CPAse_ATP-bd"/>
</dbReference>
<dbReference type="Pfam" id="PF02785">
    <property type="entry name" value="Biotin_carb_C"/>
    <property type="match status" value="1"/>
</dbReference>
<protein>
    <recommendedName>
        <fullName evidence="1">biotin carboxylase</fullName>
        <ecNumber evidence="1">6.3.4.14</ecNumber>
    </recommendedName>
</protein>
<feature type="domain" description="Biotin carboxylation" evidence="8">
    <location>
        <begin position="1"/>
        <end position="455"/>
    </location>
</feature>
<dbReference type="InterPro" id="IPR005481">
    <property type="entry name" value="BC-like_N"/>
</dbReference>
<evidence type="ECO:0000256" key="3">
    <source>
        <dbReference type="ARBA" id="ARBA00022741"/>
    </source>
</evidence>
<evidence type="ECO:0000256" key="2">
    <source>
        <dbReference type="ARBA" id="ARBA00022598"/>
    </source>
</evidence>
<dbReference type="InterPro" id="IPR011764">
    <property type="entry name" value="Biotin_carboxylation_dom"/>
</dbReference>
<dbReference type="Pfam" id="PF00289">
    <property type="entry name" value="Biotin_carb_N"/>
    <property type="match status" value="1"/>
</dbReference>
<sequence>MIESLLVANRGEIARRVIRTAKRLGIRTVAVHSEADHELPFVTEADEAVCVGPANPAQSYRNVEAIIAAAKSTGVQAVHPGYGFLSENADFARTVEANGLIWVGPGADAITAMGDKINARNLMAAAGVPVAPGTTDPAADLTAALAAAAEIGYPVMVKAAAGGGGMGMAVATDEAALRTEYDKVRAFAERMFGDGSVLIERYFPRVRHVEVQILGLADGRVVALGERECSVQRRNQKLVEESPSPAVSPELRERLLAAAVRAGEAVGYRNAGTVECLLVPRQRDGRGDGPASDEFFFLEMNTRLQVEHPVTEYVYGVDLVEEQLRVAAGLAPTFDPDALTPRGHAIELRINAEDPKRFLPGPGVIATWVEPSGEGVRVDSGYVAGNTVTPFYDSLLAKLIVSGADRAEAVARARTAVAGFEVVGPKCNLPFFTELLENAEFVSGDYDTGIVGRMR</sequence>
<dbReference type="InterPro" id="IPR005482">
    <property type="entry name" value="Biotin_COase_C"/>
</dbReference>
<name>A0ABY7ZSQ2_9ACTN</name>
<dbReference type="InterPro" id="IPR011761">
    <property type="entry name" value="ATP-grasp"/>
</dbReference>
<keyword evidence="2" id="KW-0436">Ligase</keyword>
<dbReference type="Gene3D" id="3.30.470.20">
    <property type="entry name" value="ATP-grasp fold, B domain"/>
    <property type="match status" value="1"/>
</dbReference>
<dbReference type="PROSITE" id="PS50979">
    <property type="entry name" value="BC"/>
    <property type="match status" value="1"/>
</dbReference>
<keyword evidence="5" id="KW-0092">Biotin</keyword>
<dbReference type="SMART" id="SM00878">
    <property type="entry name" value="Biotin_carb_C"/>
    <property type="match status" value="1"/>
</dbReference>
<keyword evidence="4 6" id="KW-0067">ATP-binding</keyword>
<dbReference type="InterPro" id="IPR016185">
    <property type="entry name" value="PreATP-grasp_dom_sf"/>
</dbReference>
<evidence type="ECO:0000259" key="8">
    <source>
        <dbReference type="PROSITE" id="PS50979"/>
    </source>
</evidence>
<dbReference type="EC" id="6.3.4.14" evidence="1"/>
<evidence type="ECO:0000259" key="7">
    <source>
        <dbReference type="PROSITE" id="PS50975"/>
    </source>
</evidence>
<evidence type="ECO:0000313" key="9">
    <source>
        <dbReference type="EMBL" id="WDZ86062.1"/>
    </source>
</evidence>